<protein>
    <submittedName>
        <fullName evidence="2">Uncharacterized protein</fullName>
    </submittedName>
</protein>
<organism evidence="2 3">
    <name type="scientific">Prymnesium parvum</name>
    <name type="common">Toxic golden alga</name>
    <dbReference type="NCBI Taxonomy" id="97485"/>
    <lineage>
        <taxon>Eukaryota</taxon>
        <taxon>Haptista</taxon>
        <taxon>Haptophyta</taxon>
        <taxon>Prymnesiophyceae</taxon>
        <taxon>Prymnesiales</taxon>
        <taxon>Prymnesiaceae</taxon>
        <taxon>Prymnesium</taxon>
    </lineage>
</organism>
<reference evidence="2 3" key="1">
    <citation type="journal article" date="2024" name="Science">
        <title>Giant polyketide synthase enzymes in the biosynthesis of giant marine polyether toxins.</title>
        <authorList>
            <person name="Fallon T.R."/>
            <person name="Shende V.V."/>
            <person name="Wierzbicki I.H."/>
            <person name="Pendleton A.L."/>
            <person name="Watervoot N.F."/>
            <person name="Auber R.P."/>
            <person name="Gonzalez D.J."/>
            <person name="Wisecaver J.H."/>
            <person name="Moore B.S."/>
        </authorList>
    </citation>
    <scope>NUCLEOTIDE SEQUENCE [LARGE SCALE GENOMIC DNA]</scope>
    <source>
        <strain evidence="2 3">12B1</strain>
    </source>
</reference>
<evidence type="ECO:0000256" key="1">
    <source>
        <dbReference type="SAM" id="MobiDB-lite"/>
    </source>
</evidence>
<feature type="region of interest" description="Disordered" evidence="1">
    <location>
        <begin position="63"/>
        <end position="120"/>
    </location>
</feature>
<dbReference type="Proteomes" id="UP001515480">
    <property type="component" value="Unassembled WGS sequence"/>
</dbReference>
<keyword evidence="3" id="KW-1185">Reference proteome</keyword>
<feature type="compositionally biased region" description="Basic residues" evidence="1">
    <location>
        <begin position="94"/>
        <end position="108"/>
    </location>
</feature>
<name>A0AB34IDK3_PRYPA</name>
<feature type="compositionally biased region" description="Basic residues" evidence="1">
    <location>
        <begin position="11"/>
        <end position="38"/>
    </location>
</feature>
<accession>A0AB34IDK3</accession>
<comment type="caution">
    <text evidence="2">The sequence shown here is derived from an EMBL/GenBank/DDBJ whole genome shotgun (WGS) entry which is preliminary data.</text>
</comment>
<dbReference type="AlphaFoldDB" id="A0AB34IDK3"/>
<evidence type="ECO:0000313" key="2">
    <source>
        <dbReference type="EMBL" id="KAL1495664.1"/>
    </source>
</evidence>
<dbReference type="EMBL" id="JBGBPQ010000031">
    <property type="protein sequence ID" value="KAL1495664.1"/>
    <property type="molecule type" value="Genomic_DNA"/>
</dbReference>
<feature type="region of interest" description="Disordered" evidence="1">
    <location>
        <begin position="1"/>
        <end position="44"/>
    </location>
</feature>
<feature type="compositionally biased region" description="Gly residues" evidence="1">
    <location>
        <begin position="110"/>
        <end position="120"/>
    </location>
</feature>
<evidence type="ECO:0000313" key="3">
    <source>
        <dbReference type="Proteomes" id="UP001515480"/>
    </source>
</evidence>
<gene>
    <name evidence="2" type="ORF">AB1Y20_016530</name>
</gene>
<proteinExistence type="predicted"/>
<sequence length="312" mass="33993">MWVLAPAREPRRLRAAAAPRRRCGCTPRRSRSTPRTRRPAPPTRGAWDAALAAYDAAAALDPSRLAPRAAPRRRRGAAARRGDRRGEGGAAARGRARPARRGTARRARACGGGGKGGGGGEGAVAAYRELTERLPYEAKHMAELAALLPWTLWEKPDSFDMDRGERPFTNEKEKGWKRYNPELRHRLYPSEVQLGPSSCCCADHVLPRHVSLHHVSFRSPLPHITSPPLATSARDRFELDLDMVPVNPQLLGVGGPCEDQSIARVGMKAAATLHGPTYEKDLRVEISVSSVVTLSCSSSFVSVLAPVPWCQV</sequence>